<gene>
    <name evidence="3" type="ORF">CAUJ_LOCUS6397</name>
</gene>
<reference evidence="3" key="1">
    <citation type="submission" date="2020-10" db="EMBL/GenBank/DDBJ databases">
        <authorList>
            <person name="Kikuchi T."/>
        </authorList>
    </citation>
    <scope>NUCLEOTIDE SEQUENCE</scope>
    <source>
        <strain evidence="3">NKZ352</strain>
    </source>
</reference>
<name>A0A8S1H7B1_9PELO</name>
<feature type="transmembrane region" description="Helical" evidence="1">
    <location>
        <begin position="42"/>
        <end position="64"/>
    </location>
</feature>
<keyword evidence="1" id="KW-0812">Transmembrane</keyword>
<keyword evidence="4" id="KW-1185">Reference proteome</keyword>
<sequence length="133" mass="15179">MVEHRIILIGALIPACSAANELIAEQFESWDFGHDNSHSFELLLVVLCSIIFITSLLFIVFALFRELFEYISKARENRRINYAARRFVRMNTEDYVKSTESVASVLIQSELIKLQGEKVGARKANIESLDLLV</sequence>
<organism evidence="3 4">
    <name type="scientific">Caenorhabditis auriculariae</name>
    <dbReference type="NCBI Taxonomy" id="2777116"/>
    <lineage>
        <taxon>Eukaryota</taxon>
        <taxon>Metazoa</taxon>
        <taxon>Ecdysozoa</taxon>
        <taxon>Nematoda</taxon>
        <taxon>Chromadorea</taxon>
        <taxon>Rhabditida</taxon>
        <taxon>Rhabditina</taxon>
        <taxon>Rhabditomorpha</taxon>
        <taxon>Rhabditoidea</taxon>
        <taxon>Rhabditidae</taxon>
        <taxon>Peloderinae</taxon>
        <taxon>Caenorhabditis</taxon>
    </lineage>
</organism>
<evidence type="ECO:0000313" key="4">
    <source>
        <dbReference type="Proteomes" id="UP000835052"/>
    </source>
</evidence>
<keyword evidence="1" id="KW-1133">Transmembrane helix</keyword>
<dbReference type="AlphaFoldDB" id="A0A8S1H7B1"/>
<dbReference type="Proteomes" id="UP000835052">
    <property type="component" value="Unassembled WGS sequence"/>
</dbReference>
<accession>A0A8S1H7B1</accession>
<protein>
    <recommendedName>
        <fullName evidence="5">Nematode cuticle collagen N-terminal domain-containing protein</fullName>
    </recommendedName>
</protein>
<feature type="signal peptide" evidence="2">
    <location>
        <begin position="1"/>
        <end position="18"/>
    </location>
</feature>
<keyword evidence="2" id="KW-0732">Signal</keyword>
<evidence type="ECO:0000256" key="1">
    <source>
        <dbReference type="SAM" id="Phobius"/>
    </source>
</evidence>
<comment type="caution">
    <text evidence="3">The sequence shown here is derived from an EMBL/GenBank/DDBJ whole genome shotgun (WGS) entry which is preliminary data.</text>
</comment>
<dbReference type="EMBL" id="CAJGYM010000016">
    <property type="protein sequence ID" value="CAD6190478.1"/>
    <property type="molecule type" value="Genomic_DNA"/>
</dbReference>
<evidence type="ECO:0000256" key="2">
    <source>
        <dbReference type="SAM" id="SignalP"/>
    </source>
</evidence>
<evidence type="ECO:0008006" key="5">
    <source>
        <dbReference type="Google" id="ProtNLM"/>
    </source>
</evidence>
<proteinExistence type="predicted"/>
<keyword evidence="1" id="KW-0472">Membrane</keyword>
<feature type="chain" id="PRO_5035930805" description="Nematode cuticle collagen N-terminal domain-containing protein" evidence="2">
    <location>
        <begin position="19"/>
        <end position="133"/>
    </location>
</feature>
<evidence type="ECO:0000313" key="3">
    <source>
        <dbReference type="EMBL" id="CAD6190478.1"/>
    </source>
</evidence>